<evidence type="ECO:0000313" key="2">
    <source>
        <dbReference type="EMBL" id="KAK9015845.1"/>
    </source>
</evidence>
<feature type="region of interest" description="Disordered" evidence="1">
    <location>
        <begin position="52"/>
        <end position="128"/>
    </location>
</feature>
<protein>
    <submittedName>
        <fullName evidence="2">Uncharacterized protein</fullName>
    </submittedName>
</protein>
<organism evidence="2 3">
    <name type="scientific">Hibiscus sabdariffa</name>
    <name type="common">roselle</name>
    <dbReference type="NCBI Taxonomy" id="183260"/>
    <lineage>
        <taxon>Eukaryota</taxon>
        <taxon>Viridiplantae</taxon>
        <taxon>Streptophyta</taxon>
        <taxon>Embryophyta</taxon>
        <taxon>Tracheophyta</taxon>
        <taxon>Spermatophyta</taxon>
        <taxon>Magnoliopsida</taxon>
        <taxon>eudicotyledons</taxon>
        <taxon>Gunneridae</taxon>
        <taxon>Pentapetalae</taxon>
        <taxon>rosids</taxon>
        <taxon>malvids</taxon>
        <taxon>Malvales</taxon>
        <taxon>Malvaceae</taxon>
        <taxon>Malvoideae</taxon>
        <taxon>Hibiscus</taxon>
    </lineage>
</organism>
<reference evidence="2 3" key="1">
    <citation type="journal article" date="2024" name="G3 (Bethesda)">
        <title>Genome assembly of Hibiscus sabdariffa L. provides insights into metabolisms of medicinal natural products.</title>
        <authorList>
            <person name="Kim T."/>
        </authorList>
    </citation>
    <scope>NUCLEOTIDE SEQUENCE [LARGE SCALE GENOMIC DNA]</scope>
    <source>
        <strain evidence="2">TK-2024</strain>
        <tissue evidence="2">Old leaves</tissue>
    </source>
</reference>
<comment type="caution">
    <text evidence="2">The sequence shown here is derived from an EMBL/GenBank/DDBJ whole genome shotgun (WGS) entry which is preliminary data.</text>
</comment>
<gene>
    <name evidence="2" type="ORF">V6N11_006937</name>
</gene>
<sequence>MDMEDRMATMETNHLVLRDKFEKFEKDLKEEIAQAQQNTVRQIAIMLGLPDPKRGKTVEESIPVGDSPYIPSQHDQEQSGTGTSRTRVQFNVGPTESVPINPVITHNHDPEVEVPNFDEVDDKSKTERKLEDRCEKLEELVRSMQNFATLGGIDARELNVPIFGQ</sequence>
<evidence type="ECO:0000256" key="1">
    <source>
        <dbReference type="SAM" id="MobiDB-lite"/>
    </source>
</evidence>
<evidence type="ECO:0000313" key="3">
    <source>
        <dbReference type="Proteomes" id="UP001396334"/>
    </source>
</evidence>
<keyword evidence="3" id="KW-1185">Reference proteome</keyword>
<accession>A0ABR2RSL9</accession>
<feature type="compositionally biased region" description="Polar residues" evidence="1">
    <location>
        <begin position="78"/>
        <end position="94"/>
    </location>
</feature>
<proteinExistence type="predicted"/>
<dbReference type="EMBL" id="JBBPBN010000021">
    <property type="protein sequence ID" value="KAK9015845.1"/>
    <property type="molecule type" value="Genomic_DNA"/>
</dbReference>
<name>A0ABR2RSL9_9ROSI</name>
<dbReference type="Proteomes" id="UP001396334">
    <property type="component" value="Unassembled WGS sequence"/>
</dbReference>